<dbReference type="AlphaFoldDB" id="A0A371HSM2"/>
<dbReference type="OrthoDB" id="10609882at2759"/>
<feature type="non-terminal residue" evidence="1">
    <location>
        <position position="1"/>
    </location>
</feature>
<accession>A0A371HSM2</accession>
<gene>
    <name evidence="1" type="ORF">CR513_10336</name>
</gene>
<keyword evidence="2" id="KW-1185">Reference proteome</keyword>
<dbReference type="EMBL" id="QJKJ01001814">
    <property type="protein sequence ID" value="RDY05785.1"/>
    <property type="molecule type" value="Genomic_DNA"/>
</dbReference>
<protein>
    <submittedName>
        <fullName evidence="1">Uncharacterized protein</fullName>
    </submittedName>
</protein>
<sequence>MVVVLLEGGGRFANVTFLDAKVSPSLLPNGISKTASRAARAVMSAHETTLPQAFSKRPRRSSIILKASALKVKFGGASFSLGPLADPSNKTDPSQPYRYIFYIHGTKLKRQTTHQWSIRASFGLV</sequence>
<dbReference type="Proteomes" id="UP000257109">
    <property type="component" value="Unassembled WGS sequence"/>
</dbReference>
<proteinExistence type="predicted"/>
<organism evidence="1 2">
    <name type="scientific">Mucuna pruriens</name>
    <name type="common">Velvet bean</name>
    <name type="synonym">Dolichos pruriens</name>
    <dbReference type="NCBI Taxonomy" id="157652"/>
    <lineage>
        <taxon>Eukaryota</taxon>
        <taxon>Viridiplantae</taxon>
        <taxon>Streptophyta</taxon>
        <taxon>Embryophyta</taxon>
        <taxon>Tracheophyta</taxon>
        <taxon>Spermatophyta</taxon>
        <taxon>Magnoliopsida</taxon>
        <taxon>eudicotyledons</taxon>
        <taxon>Gunneridae</taxon>
        <taxon>Pentapetalae</taxon>
        <taxon>rosids</taxon>
        <taxon>fabids</taxon>
        <taxon>Fabales</taxon>
        <taxon>Fabaceae</taxon>
        <taxon>Papilionoideae</taxon>
        <taxon>50 kb inversion clade</taxon>
        <taxon>NPAAA clade</taxon>
        <taxon>indigoferoid/millettioid clade</taxon>
        <taxon>Phaseoleae</taxon>
        <taxon>Mucuna</taxon>
    </lineage>
</organism>
<evidence type="ECO:0000313" key="2">
    <source>
        <dbReference type="Proteomes" id="UP000257109"/>
    </source>
</evidence>
<reference evidence="1" key="1">
    <citation type="submission" date="2018-05" db="EMBL/GenBank/DDBJ databases">
        <title>Draft genome of Mucuna pruriens seed.</title>
        <authorList>
            <person name="Nnadi N.E."/>
            <person name="Vos R."/>
            <person name="Hasami M.H."/>
            <person name="Devisetty U.K."/>
            <person name="Aguiy J.C."/>
        </authorList>
    </citation>
    <scope>NUCLEOTIDE SEQUENCE [LARGE SCALE GENOMIC DNA]</scope>
    <source>
        <strain evidence="1">JCA_2017</strain>
    </source>
</reference>
<evidence type="ECO:0000313" key="1">
    <source>
        <dbReference type="EMBL" id="RDY05785.1"/>
    </source>
</evidence>
<comment type="caution">
    <text evidence="1">The sequence shown here is derived from an EMBL/GenBank/DDBJ whole genome shotgun (WGS) entry which is preliminary data.</text>
</comment>
<name>A0A371HSM2_MUCPR</name>